<feature type="region of interest" description="Disordered" evidence="1">
    <location>
        <begin position="752"/>
        <end position="774"/>
    </location>
</feature>
<name>A0A8B8ERM3_CRAVI</name>
<evidence type="ECO:0000313" key="4">
    <source>
        <dbReference type="RefSeq" id="XP_022342413.1"/>
    </source>
</evidence>
<dbReference type="PANTHER" id="PTHR46664:SF1">
    <property type="entry name" value="ATM INTERACTOR"/>
    <property type="match status" value="1"/>
</dbReference>
<dbReference type="Proteomes" id="UP000694844">
    <property type="component" value="Chromosome 5"/>
</dbReference>
<dbReference type="InterPro" id="IPR036236">
    <property type="entry name" value="Znf_C2H2_sf"/>
</dbReference>
<dbReference type="GeneID" id="111136099"/>
<feature type="domain" description="C2H2-type" evidence="2">
    <location>
        <begin position="136"/>
        <end position="158"/>
    </location>
</feature>
<evidence type="ECO:0000256" key="1">
    <source>
        <dbReference type="SAM" id="MobiDB-lite"/>
    </source>
</evidence>
<dbReference type="PROSITE" id="PS00028">
    <property type="entry name" value="ZINC_FINGER_C2H2_1"/>
    <property type="match status" value="1"/>
</dbReference>
<feature type="region of interest" description="Disordered" evidence="1">
    <location>
        <begin position="555"/>
        <end position="591"/>
    </location>
</feature>
<dbReference type="SMART" id="SM00355">
    <property type="entry name" value="ZnF_C2H2"/>
    <property type="match status" value="4"/>
</dbReference>
<feature type="region of interest" description="Disordered" evidence="1">
    <location>
        <begin position="482"/>
        <end position="540"/>
    </location>
</feature>
<feature type="region of interest" description="Disordered" evidence="1">
    <location>
        <begin position="367"/>
        <end position="402"/>
    </location>
</feature>
<feature type="compositionally biased region" description="Basic and acidic residues" evidence="1">
    <location>
        <begin position="159"/>
        <end position="182"/>
    </location>
</feature>
<dbReference type="InterPro" id="IPR013087">
    <property type="entry name" value="Znf_C2H2_type"/>
</dbReference>
<organism evidence="3 4">
    <name type="scientific">Crassostrea virginica</name>
    <name type="common">Eastern oyster</name>
    <dbReference type="NCBI Taxonomy" id="6565"/>
    <lineage>
        <taxon>Eukaryota</taxon>
        <taxon>Metazoa</taxon>
        <taxon>Spiralia</taxon>
        <taxon>Lophotrochozoa</taxon>
        <taxon>Mollusca</taxon>
        <taxon>Bivalvia</taxon>
        <taxon>Autobranchia</taxon>
        <taxon>Pteriomorphia</taxon>
        <taxon>Ostreida</taxon>
        <taxon>Ostreoidea</taxon>
        <taxon>Ostreidae</taxon>
        <taxon>Crassostrea</taxon>
    </lineage>
</organism>
<dbReference type="GO" id="GO:0005634">
    <property type="term" value="C:nucleus"/>
    <property type="evidence" value="ECO:0007669"/>
    <property type="project" value="TreeGrafter"/>
</dbReference>
<evidence type="ECO:0000313" key="3">
    <source>
        <dbReference type="Proteomes" id="UP000694844"/>
    </source>
</evidence>
<gene>
    <name evidence="4" type="primary">LOC111136099</name>
</gene>
<feature type="compositionally biased region" description="Polar residues" evidence="1">
    <location>
        <begin position="555"/>
        <end position="576"/>
    </location>
</feature>
<dbReference type="GO" id="GO:0000981">
    <property type="term" value="F:DNA-binding transcription factor activity, RNA polymerase II-specific"/>
    <property type="evidence" value="ECO:0007669"/>
    <property type="project" value="TreeGrafter"/>
</dbReference>
<dbReference type="GO" id="GO:0000976">
    <property type="term" value="F:transcription cis-regulatory region binding"/>
    <property type="evidence" value="ECO:0007669"/>
    <property type="project" value="InterPro"/>
</dbReference>
<accession>A0A8B8ERM3</accession>
<feature type="compositionally biased region" description="Polar residues" evidence="1">
    <location>
        <begin position="530"/>
        <end position="540"/>
    </location>
</feature>
<reference evidence="4" key="1">
    <citation type="submission" date="2025-08" db="UniProtKB">
        <authorList>
            <consortium name="RefSeq"/>
        </authorList>
    </citation>
    <scope>IDENTIFICATION</scope>
    <source>
        <tissue evidence="4">Whole sample</tissue>
    </source>
</reference>
<dbReference type="AlphaFoldDB" id="A0A8B8ERM3"/>
<dbReference type="RefSeq" id="XP_022342413.1">
    <property type="nucleotide sequence ID" value="XM_022486705.1"/>
</dbReference>
<feature type="compositionally biased region" description="Low complexity" evidence="1">
    <location>
        <begin position="577"/>
        <end position="589"/>
    </location>
</feature>
<dbReference type="InterPro" id="IPR055303">
    <property type="entry name" value="ATMIN"/>
</dbReference>
<feature type="region of interest" description="Disordered" evidence="1">
    <location>
        <begin position="154"/>
        <end position="196"/>
    </location>
</feature>
<dbReference type="OrthoDB" id="6354171at2759"/>
<dbReference type="PANTHER" id="PTHR46664">
    <property type="entry name" value="ATM INTERACTOR"/>
    <property type="match status" value="1"/>
</dbReference>
<dbReference type="GO" id="GO:0045944">
    <property type="term" value="P:positive regulation of transcription by RNA polymerase II"/>
    <property type="evidence" value="ECO:0007669"/>
    <property type="project" value="InterPro"/>
</dbReference>
<evidence type="ECO:0000259" key="2">
    <source>
        <dbReference type="PROSITE" id="PS00028"/>
    </source>
</evidence>
<feature type="compositionally biased region" description="Polar residues" evidence="1">
    <location>
        <begin position="184"/>
        <end position="196"/>
    </location>
</feature>
<protein>
    <submittedName>
        <fullName evidence="4">ATM interactor-like</fullName>
    </submittedName>
</protein>
<dbReference type="SUPFAM" id="SSF57667">
    <property type="entry name" value="beta-beta-alpha zinc fingers"/>
    <property type="match status" value="1"/>
</dbReference>
<dbReference type="KEGG" id="cvn:111136099"/>
<feature type="compositionally biased region" description="Polar residues" evidence="1">
    <location>
        <begin position="752"/>
        <end position="766"/>
    </location>
</feature>
<sequence>MGGSEESTIIIIRPKVPELENDRSRYQCPVTSCKAVLKGIGFFPSHLKKVHNIVINEGENSNTKNGSLLCFCPVSTCKYAGQGESDRCFTSLKLLRQHFMKVHAEKRFQCEKCGLSFGLDRDRRLHQGRCGQIYKCLDCEIEYSTTEALQTHCYRKGHKQPEKPPKIVEGKGKNKKDKDAPRDTGNTIATQTTGNIGTPTITSMPVILVEVTPQSSVEREMLNKSLSLKPLLPKPTARFIVPQKMASISNVLVRPNTVAQSTLQETVPRESTGTPPQAPNQVVCRSVSEGIQASIGDKNIDTFEEMPSSMLEKSWSSTGIQTAISIKPVPKKKQTGTVAQTQTGDMILKKAMACADIPIQMESVGTQMTPQVKGQSAKRRKCTTETQTQNNEGPMKSKRRRKSLFSECKTDSVSQTLDASISKADSMCQVDNFRHVTLMDISKSSTTQAAQTDQFIRIDSMSQTKEGESHQNANCKHVLIGNGQNLNRESGPDTEKESSSSSKLVQFKTRIIAPGEGLFSDSETGPVLSVTEQNTSDNQTESISAEAFLRKHSTTEVNTSQISQGTDASSGTQISQGSNAGGFNASNGSKGHDMGIQTFEADFGRFILSQCENLEKSSQMETHVQTQSTATDVDILLEISNRQTKVVPEMSMDTQTQTANLGVMDTWMNNMETQTSIDPTFNSFNFNDIETQTLPDLSLNSSDDSSFMNDFSLTSIHTQTMADDLYQSLSTQTDSFMEMFDFSLTSIQTQTTGQIDHASTQTSQTPTDRRETGVGGDFADVIYSSNTETQTTDLSLSNTHTQTAWDDLDNLLREFQK</sequence>
<proteinExistence type="predicted"/>
<keyword evidence="3" id="KW-1185">Reference proteome</keyword>